<protein>
    <recommendedName>
        <fullName evidence="3">Endonuclease/exonuclease/phosphatase domain-containing protein</fullName>
    </recommendedName>
</protein>
<dbReference type="EMBL" id="JAVFWL010000006">
    <property type="protein sequence ID" value="KAK6764526.1"/>
    <property type="molecule type" value="Genomic_DNA"/>
</dbReference>
<sequence>MVSESLRWLKPCKIICRRTCKAVWRRPVVKAKLAEAGLLSLGKSLFATPAYSLPQYPVHWALPSQASDFMATGERPSNLRLFRTSLILDQGDTRTTRRRDCLRLCTYNARTVSADLHALFGAAERIKFHVIALQETKCSRSDVRQMNDGTLVIRGEKVPSRNVGGVGFVVHPSIVHLVGSHEILSPRLAILRLRPLRQKSISVINCYSPTSAADESELDAFNKELEEVIRNEKSFYEFVVGDFNAKLGKATEEEYRIGRFVLWNRNENGNRRPDCCPPLASFIGTLVS</sequence>
<dbReference type="Gene3D" id="3.60.10.10">
    <property type="entry name" value="Endonuclease/exonuclease/phosphatase"/>
    <property type="match status" value="1"/>
</dbReference>
<dbReference type="Proteomes" id="UP001303046">
    <property type="component" value="Unassembled WGS sequence"/>
</dbReference>
<organism evidence="1 2">
    <name type="scientific">Necator americanus</name>
    <name type="common">Human hookworm</name>
    <dbReference type="NCBI Taxonomy" id="51031"/>
    <lineage>
        <taxon>Eukaryota</taxon>
        <taxon>Metazoa</taxon>
        <taxon>Ecdysozoa</taxon>
        <taxon>Nematoda</taxon>
        <taxon>Chromadorea</taxon>
        <taxon>Rhabditida</taxon>
        <taxon>Rhabditina</taxon>
        <taxon>Rhabditomorpha</taxon>
        <taxon>Strongyloidea</taxon>
        <taxon>Ancylostomatidae</taxon>
        <taxon>Bunostominae</taxon>
        <taxon>Necator</taxon>
    </lineage>
</organism>
<comment type="caution">
    <text evidence="1">The sequence shown here is derived from an EMBL/GenBank/DDBJ whole genome shotgun (WGS) entry which is preliminary data.</text>
</comment>
<evidence type="ECO:0000313" key="1">
    <source>
        <dbReference type="EMBL" id="KAK6764526.1"/>
    </source>
</evidence>
<reference evidence="1 2" key="1">
    <citation type="submission" date="2023-08" db="EMBL/GenBank/DDBJ databases">
        <title>A Necator americanus chromosomal reference genome.</title>
        <authorList>
            <person name="Ilik V."/>
            <person name="Petrzelkova K.J."/>
            <person name="Pardy F."/>
            <person name="Fuh T."/>
            <person name="Niatou-Singa F.S."/>
            <person name="Gouil Q."/>
            <person name="Baker L."/>
            <person name="Ritchie M.E."/>
            <person name="Jex A.R."/>
            <person name="Gazzola D."/>
            <person name="Li H."/>
            <person name="Toshio Fujiwara R."/>
            <person name="Zhan B."/>
            <person name="Aroian R.V."/>
            <person name="Pafco B."/>
            <person name="Schwarz E.M."/>
        </authorList>
    </citation>
    <scope>NUCLEOTIDE SEQUENCE [LARGE SCALE GENOMIC DNA]</scope>
    <source>
        <strain evidence="1 2">Aroian</strain>
        <tissue evidence="1">Whole animal</tissue>
    </source>
</reference>
<keyword evidence="2" id="KW-1185">Reference proteome</keyword>
<evidence type="ECO:0008006" key="3">
    <source>
        <dbReference type="Google" id="ProtNLM"/>
    </source>
</evidence>
<dbReference type="InterPro" id="IPR036691">
    <property type="entry name" value="Endo/exonu/phosph_ase_sf"/>
</dbReference>
<proteinExistence type="predicted"/>
<name>A0ABR1EPD8_NECAM</name>
<gene>
    <name evidence="1" type="primary">Necator_chrX.g24903</name>
    <name evidence="1" type="ORF">RB195_024738</name>
</gene>
<dbReference type="SUPFAM" id="SSF56219">
    <property type="entry name" value="DNase I-like"/>
    <property type="match status" value="1"/>
</dbReference>
<accession>A0ABR1EPD8</accession>
<evidence type="ECO:0000313" key="2">
    <source>
        <dbReference type="Proteomes" id="UP001303046"/>
    </source>
</evidence>